<dbReference type="Pfam" id="PF11913">
    <property type="entry name" value="DUF3431"/>
    <property type="match status" value="1"/>
</dbReference>
<organism evidence="2">
    <name type="scientific">Haptolina ericina</name>
    <dbReference type="NCBI Taxonomy" id="156174"/>
    <lineage>
        <taxon>Eukaryota</taxon>
        <taxon>Haptista</taxon>
        <taxon>Haptophyta</taxon>
        <taxon>Prymnesiophyceae</taxon>
        <taxon>Prymnesiales</taxon>
        <taxon>Prymnesiaceae</taxon>
        <taxon>Haptolina</taxon>
    </lineage>
</organism>
<name>A0A7S3AX94_9EUKA</name>
<evidence type="ECO:0000313" key="2">
    <source>
        <dbReference type="EMBL" id="CAE0116207.1"/>
    </source>
</evidence>
<sequence length="623" mass="70474">MDKLIVGDAHAFEADASVWRTILTNATHTAGLWLMESMHRDNLLLHGVEVRRLPLSYLILKTDRSAKYPSELHYALKRFPNLLDDQPHLCGSTGSWQCNACPKCGIMPEAMRAEDPGFCKLIARCNKTITLAARARILEDSQPKCSSDGTVFHRGSWLKGTARCLFDQLPERLERLATLGDVHTPSDGRPCAAAALLAKIESNEINKSHVELVVSSFNSKLEWTRPWAPLRTVYDKAQISQGESRGKSQDASRGTCELRQSPTVTLPNVGRESHTYLHHITKNYDRLADRTVFMQDREPSCGFFMSSGELGDHLMINVSLFDYLDPSNGDTFMPLTMKFDGALSTCSLRSTFADIEEPLLQRVERPVPQVPNVNADGDFWLPWEHNDFQAWIYRISAKTVNNTEHMLKAGEKQISYAQFWMAVFGRPPPAVVYFSQGGQFAASRAAIQRTPLEKYQWILQKIEEGHEELVYYCEATWFYLMHGADHPMVAIDEDSLPPTRWAQAHFLSHLPKKHILEYFNISNASAINISEMNFSSRSWMNSLSGSIDTDNPWSMAYFERLSRSFLRHESEPNLLKRIADGARYERTLRDIADRGRPSATRQAQPTQTSALLPEPLAVDALPP</sequence>
<protein>
    <submittedName>
        <fullName evidence="2">Uncharacterized protein</fullName>
    </submittedName>
</protein>
<feature type="region of interest" description="Disordered" evidence="1">
    <location>
        <begin position="238"/>
        <end position="257"/>
    </location>
</feature>
<proteinExistence type="predicted"/>
<dbReference type="PANTHER" id="PTHR37490">
    <property type="entry name" value="EXPRESSED PROTEIN"/>
    <property type="match status" value="1"/>
</dbReference>
<dbReference type="AlphaFoldDB" id="A0A7S3AX94"/>
<feature type="region of interest" description="Disordered" evidence="1">
    <location>
        <begin position="592"/>
        <end position="623"/>
    </location>
</feature>
<dbReference type="PANTHER" id="PTHR37490:SF1">
    <property type="entry name" value="GLYCOSYLTRANSFERASE 2-LIKE DOMAIN-CONTAINING PROTEIN"/>
    <property type="match status" value="1"/>
</dbReference>
<feature type="compositionally biased region" description="Polar residues" evidence="1">
    <location>
        <begin position="599"/>
        <end position="610"/>
    </location>
</feature>
<gene>
    <name evidence="2" type="ORF">HERI1096_LOCUS16892</name>
</gene>
<accession>A0A7S3AX94</accession>
<dbReference type="EMBL" id="HBHX01030331">
    <property type="protein sequence ID" value="CAE0116207.1"/>
    <property type="molecule type" value="Transcribed_RNA"/>
</dbReference>
<reference evidence="2" key="1">
    <citation type="submission" date="2021-01" db="EMBL/GenBank/DDBJ databases">
        <authorList>
            <person name="Corre E."/>
            <person name="Pelletier E."/>
            <person name="Niang G."/>
            <person name="Scheremetjew M."/>
            <person name="Finn R."/>
            <person name="Kale V."/>
            <person name="Holt S."/>
            <person name="Cochrane G."/>
            <person name="Meng A."/>
            <person name="Brown T."/>
            <person name="Cohen L."/>
        </authorList>
    </citation>
    <scope>NUCLEOTIDE SEQUENCE</scope>
    <source>
        <strain evidence="2">CCMP281</strain>
    </source>
</reference>
<evidence type="ECO:0000256" key="1">
    <source>
        <dbReference type="SAM" id="MobiDB-lite"/>
    </source>
</evidence>
<dbReference type="InterPro" id="IPR021838">
    <property type="entry name" value="DUF3431"/>
</dbReference>